<feature type="transmembrane region" description="Helical" evidence="8">
    <location>
        <begin position="269"/>
        <end position="293"/>
    </location>
</feature>
<proteinExistence type="inferred from homology"/>
<evidence type="ECO:0000256" key="1">
    <source>
        <dbReference type="ARBA" id="ARBA00004141"/>
    </source>
</evidence>
<evidence type="ECO:0000256" key="8">
    <source>
        <dbReference type="SAM" id="Phobius"/>
    </source>
</evidence>
<dbReference type="Pfam" id="PF03845">
    <property type="entry name" value="Spore_permease"/>
    <property type="match status" value="1"/>
</dbReference>
<feature type="transmembrane region" description="Helical" evidence="8">
    <location>
        <begin position="44"/>
        <end position="66"/>
    </location>
</feature>
<dbReference type="GO" id="GO:0016020">
    <property type="term" value="C:membrane"/>
    <property type="evidence" value="ECO:0007669"/>
    <property type="project" value="UniProtKB-SubCell"/>
</dbReference>
<gene>
    <name evidence="9" type="ORF">GT003_27780</name>
</gene>
<dbReference type="EMBL" id="JAAAMU010000022">
    <property type="protein sequence ID" value="NBC72802.1"/>
    <property type="molecule type" value="Genomic_DNA"/>
</dbReference>
<keyword evidence="6 8" id="KW-1133">Transmembrane helix</keyword>
<keyword evidence="10" id="KW-1185">Reference proteome</keyword>
<feature type="transmembrane region" description="Helical" evidence="8">
    <location>
        <begin position="332"/>
        <end position="353"/>
    </location>
</feature>
<feature type="transmembrane region" description="Helical" evidence="8">
    <location>
        <begin position="220"/>
        <end position="240"/>
    </location>
</feature>
<dbReference type="RefSeq" id="WP_161704145.1">
    <property type="nucleotide sequence ID" value="NZ_JAAAMU010000022.1"/>
</dbReference>
<organism evidence="9 10">
    <name type="scientific">Paenibacillus sacheonensis</name>
    <dbReference type="NCBI Taxonomy" id="742054"/>
    <lineage>
        <taxon>Bacteria</taxon>
        <taxon>Bacillati</taxon>
        <taxon>Bacillota</taxon>
        <taxon>Bacilli</taxon>
        <taxon>Bacillales</taxon>
        <taxon>Paenibacillaceae</taxon>
        <taxon>Paenibacillus</taxon>
    </lineage>
</organism>
<dbReference type="GO" id="GO:0009847">
    <property type="term" value="P:spore germination"/>
    <property type="evidence" value="ECO:0007669"/>
    <property type="project" value="InterPro"/>
</dbReference>
<feature type="transmembrane region" description="Helical" evidence="8">
    <location>
        <begin position="78"/>
        <end position="100"/>
    </location>
</feature>
<evidence type="ECO:0000256" key="2">
    <source>
        <dbReference type="ARBA" id="ARBA00007998"/>
    </source>
</evidence>
<feature type="transmembrane region" description="Helical" evidence="8">
    <location>
        <begin position="12"/>
        <end position="32"/>
    </location>
</feature>
<dbReference type="AlphaFoldDB" id="A0A7X4YUG7"/>
<feature type="transmembrane region" description="Helical" evidence="8">
    <location>
        <begin position="120"/>
        <end position="137"/>
    </location>
</feature>
<dbReference type="InterPro" id="IPR004761">
    <property type="entry name" value="Spore_GerAB"/>
</dbReference>
<keyword evidence="5 8" id="KW-0812">Transmembrane</keyword>
<comment type="subcellular location">
    <subcellularLocation>
        <location evidence="1">Membrane</location>
        <topology evidence="1">Multi-pass membrane protein</topology>
    </subcellularLocation>
</comment>
<dbReference type="Proteomes" id="UP000558113">
    <property type="component" value="Unassembled WGS sequence"/>
</dbReference>
<evidence type="ECO:0000256" key="7">
    <source>
        <dbReference type="ARBA" id="ARBA00023136"/>
    </source>
</evidence>
<comment type="caution">
    <text evidence="9">The sequence shown here is derived from an EMBL/GenBank/DDBJ whole genome shotgun (WGS) entry which is preliminary data.</text>
</comment>
<feature type="transmembrane region" description="Helical" evidence="8">
    <location>
        <begin position="190"/>
        <end position="208"/>
    </location>
</feature>
<evidence type="ECO:0000256" key="4">
    <source>
        <dbReference type="ARBA" id="ARBA00022544"/>
    </source>
</evidence>
<protein>
    <submittedName>
        <fullName evidence="9">GerAB/ArcD/ProY family transporter</fullName>
    </submittedName>
</protein>
<accession>A0A7X4YUG7</accession>
<evidence type="ECO:0000256" key="3">
    <source>
        <dbReference type="ARBA" id="ARBA00022448"/>
    </source>
</evidence>
<comment type="similarity">
    <text evidence="2">Belongs to the amino acid-polyamine-organocation (APC) superfamily. Spore germination protein (SGP) (TC 2.A.3.9) family.</text>
</comment>
<keyword evidence="4" id="KW-0309">Germination</keyword>
<sequence length="362" mass="41970">MTSHIHERKTVSPYLTFVIVHAMLFGIDFLFLVIKPIQMAGQDAWTGVLLCSVGIHIVIVMMYSILNRHRTDLMHIHIRLFGQGIGMMLNMIFTVYFLFVSVYQVRLFIEVIQVWVFPELKTWSLALVLLLIAYYIISGGFRVIVGICMFSLINTLFFVTIFFMIPYFHFNNLLPAMSHSPHDIFGATKDLTTSYMGIETLLFCYPFIKTPEKSQKWAHWGVLSMTLIYVVEVIFTIITFKTEQLSDELWPGLTKYKFIQFPFVERFEFIGSSATILRLFPVICLSIWVSNRIMKFTFAIRQRKVLPFMLGLVFIATCLIPNRVGVDLVHSWIRQSGISVIFGYIPALFLFDISRTKVKKTK</sequence>
<keyword evidence="7 8" id="KW-0472">Membrane</keyword>
<dbReference type="PANTHER" id="PTHR34975">
    <property type="entry name" value="SPORE GERMINATION PROTEIN A2"/>
    <property type="match status" value="1"/>
</dbReference>
<dbReference type="NCBIfam" id="TIGR00912">
    <property type="entry name" value="2A0309"/>
    <property type="match status" value="1"/>
</dbReference>
<reference evidence="9 10" key="1">
    <citation type="submission" date="2020-01" db="EMBL/GenBank/DDBJ databases">
        <title>Paenibacillus soybeanensis sp. nov. isolated from the nodules of soybean (Glycine max(L.) Merr).</title>
        <authorList>
            <person name="Wang H."/>
        </authorList>
    </citation>
    <scope>NUCLEOTIDE SEQUENCE [LARGE SCALE GENOMIC DNA]</scope>
    <source>
        <strain evidence="9 10">DSM 23054</strain>
    </source>
</reference>
<keyword evidence="3" id="KW-0813">Transport</keyword>
<name>A0A7X4YUG7_9BACL</name>
<evidence type="ECO:0000256" key="5">
    <source>
        <dbReference type="ARBA" id="ARBA00022692"/>
    </source>
</evidence>
<dbReference type="PANTHER" id="PTHR34975:SF2">
    <property type="entry name" value="SPORE GERMINATION PROTEIN A2"/>
    <property type="match status" value="1"/>
</dbReference>
<feature type="transmembrane region" description="Helical" evidence="8">
    <location>
        <begin position="144"/>
        <end position="170"/>
    </location>
</feature>
<evidence type="ECO:0000256" key="6">
    <source>
        <dbReference type="ARBA" id="ARBA00022989"/>
    </source>
</evidence>
<evidence type="ECO:0000313" key="9">
    <source>
        <dbReference type="EMBL" id="NBC72802.1"/>
    </source>
</evidence>
<evidence type="ECO:0000313" key="10">
    <source>
        <dbReference type="Proteomes" id="UP000558113"/>
    </source>
</evidence>
<feature type="transmembrane region" description="Helical" evidence="8">
    <location>
        <begin position="305"/>
        <end position="326"/>
    </location>
</feature>
<dbReference type="OrthoDB" id="2380240at2"/>